<dbReference type="GeneID" id="54302906"/>
<dbReference type="OrthoDB" id="3693885at2759"/>
<accession>A0A6A6AX02</accession>
<evidence type="ECO:0008006" key="4">
    <source>
        <dbReference type="Google" id="ProtNLM"/>
    </source>
</evidence>
<organism evidence="2 3">
    <name type="scientific">Aplosporella prunicola CBS 121167</name>
    <dbReference type="NCBI Taxonomy" id="1176127"/>
    <lineage>
        <taxon>Eukaryota</taxon>
        <taxon>Fungi</taxon>
        <taxon>Dikarya</taxon>
        <taxon>Ascomycota</taxon>
        <taxon>Pezizomycotina</taxon>
        <taxon>Dothideomycetes</taxon>
        <taxon>Dothideomycetes incertae sedis</taxon>
        <taxon>Botryosphaeriales</taxon>
        <taxon>Aplosporellaceae</taxon>
        <taxon>Aplosporella</taxon>
    </lineage>
</organism>
<dbReference type="AlphaFoldDB" id="A0A6A6AX02"/>
<dbReference type="RefSeq" id="XP_033392240.1">
    <property type="nucleotide sequence ID" value="XM_033545400.1"/>
</dbReference>
<keyword evidence="1" id="KW-1133">Transmembrane helix</keyword>
<dbReference type="Proteomes" id="UP000799438">
    <property type="component" value="Unassembled WGS sequence"/>
</dbReference>
<protein>
    <recommendedName>
        <fullName evidence="4">Reverse transcriptase Ty1/copia-type domain-containing protein</fullName>
    </recommendedName>
</protein>
<keyword evidence="1" id="KW-0472">Membrane</keyword>
<evidence type="ECO:0000313" key="3">
    <source>
        <dbReference type="Proteomes" id="UP000799438"/>
    </source>
</evidence>
<keyword evidence="3" id="KW-1185">Reference proteome</keyword>
<evidence type="ECO:0000256" key="1">
    <source>
        <dbReference type="SAM" id="Phobius"/>
    </source>
</evidence>
<name>A0A6A6AX02_9PEZI</name>
<feature type="non-terminal residue" evidence="2">
    <location>
        <position position="1"/>
    </location>
</feature>
<sequence length="87" mass="10130">VFKYKFDEHGYLIKVKARICVRGDLQTTTQDTYAATLAFRIFCTLITIIYAFNLETRQYNIVNAFPHVLLENETFYAPPKGIKLPHD</sequence>
<proteinExistence type="predicted"/>
<reference evidence="2" key="1">
    <citation type="journal article" date="2020" name="Stud. Mycol.">
        <title>101 Dothideomycetes genomes: a test case for predicting lifestyles and emergence of pathogens.</title>
        <authorList>
            <person name="Haridas S."/>
            <person name="Albert R."/>
            <person name="Binder M."/>
            <person name="Bloem J."/>
            <person name="Labutti K."/>
            <person name="Salamov A."/>
            <person name="Andreopoulos B."/>
            <person name="Baker S."/>
            <person name="Barry K."/>
            <person name="Bills G."/>
            <person name="Bluhm B."/>
            <person name="Cannon C."/>
            <person name="Castanera R."/>
            <person name="Culley D."/>
            <person name="Daum C."/>
            <person name="Ezra D."/>
            <person name="Gonzalez J."/>
            <person name="Henrissat B."/>
            <person name="Kuo A."/>
            <person name="Liang C."/>
            <person name="Lipzen A."/>
            <person name="Lutzoni F."/>
            <person name="Magnuson J."/>
            <person name="Mondo S."/>
            <person name="Nolan M."/>
            <person name="Ohm R."/>
            <person name="Pangilinan J."/>
            <person name="Park H.-J."/>
            <person name="Ramirez L."/>
            <person name="Alfaro M."/>
            <person name="Sun H."/>
            <person name="Tritt A."/>
            <person name="Yoshinaga Y."/>
            <person name="Zwiers L.-H."/>
            <person name="Turgeon B."/>
            <person name="Goodwin S."/>
            <person name="Spatafora J."/>
            <person name="Crous P."/>
            <person name="Grigoriev I."/>
        </authorList>
    </citation>
    <scope>NUCLEOTIDE SEQUENCE</scope>
    <source>
        <strain evidence="2">CBS 121167</strain>
    </source>
</reference>
<evidence type="ECO:0000313" key="2">
    <source>
        <dbReference type="EMBL" id="KAF2136522.1"/>
    </source>
</evidence>
<gene>
    <name evidence="2" type="ORF">K452DRAFT_343066</name>
</gene>
<dbReference type="EMBL" id="ML995518">
    <property type="protein sequence ID" value="KAF2136522.1"/>
    <property type="molecule type" value="Genomic_DNA"/>
</dbReference>
<keyword evidence="1" id="KW-0812">Transmembrane</keyword>
<feature type="transmembrane region" description="Helical" evidence="1">
    <location>
        <begin position="33"/>
        <end position="52"/>
    </location>
</feature>